<dbReference type="EMBL" id="UYYB01114656">
    <property type="protein sequence ID" value="VDM81817.1"/>
    <property type="molecule type" value="Genomic_DNA"/>
</dbReference>
<organism evidence="1 2">
    <name type="scientific">Strongylus vulgaris</name>
    <name type="common">Blood worm</name>
    <dbReference type="NCBI Taxonomy" id="40348"/>
    <lineage>
        <taxon>Eukaryota</taxon>
        <taxon>Metazoa</taxon>
        <taxon>Ecdysozoa</taxon>
        <taxon>Nematoda</taxon>
        <taxon>Chromadorea</taxon>
        <taxon>Rhabditida</taxon>
        <taxon>Rhabditina</taxon>
        <taxon>Rhabditomorpha</taxon>
        <taxon>Strongyloidea</taxon>
        <taxon>Strongylidae</taxon>
        <taxon>Strongylus</taxon>
    </lineage>
</organism>
<dbReference type="Proteomes" id="UP000270094">
    <property type="component" value="Unassembled WGS sequence"/>
</dbReference>
<dbReference type="AlphaFoldDB" id="A0A3P7JZV3"/>
<evidence type="ECO:0000313" key="1">
    <source>
        <dbReference type="EMBL" id="VDM81817.1"/>
    </source>
</evidence>
<sequence length="116" mass="13043">MSASSNFAKALKDERLHTGGLSIPTRYSSFYTLLGRSTSKPGRYRKCHQGILQDLSAASQDHPHVQKSIECMFKLPKGLSSWWLTTDVQRDVPEPIIKEEMVSARISTELFVKGEC</sequence>
<accession>A0A3P7JZV3</accession>
<gene>
    <name evidence="1" type="ORF">SVUK_LOCUS16815</name>
</gene>
<keyword evidence="2" id="KW-1185">Reference proteome</keyword>
<evidence type="ECO:0000313" key="2">
    <source>
        <dbReference type="Proteomes" id="UP000270094"/>
    </source>
</evidence>
<name>A0A3P7JZV3_STRVU</name>
<reference evidence="1 2" key="1">
    <citation type="submission" date="2018-11" db="EMBL/GenBank/DDBJ databases">
        <authorList>
            <consortium name="Pathogen Informatics"/>
        </authorList>
    </citation>
    <scope>NUCLEOTIDE SEQUENCE [LARGE SCALE GENOMIC DNA]</scope>
</reference>
<protein>
    <submittedName>
        <fullName evidence="1">Uncharacterized protein</fullName>
    </submittedName>
</protein>
<proteinExistence type="predicted"/>